<dbReference type="Pfam" id="PF03544">
    <property type="entry name" value="TonB_C"/>
    <property type="match status" value="1"/>
</dbReference>
<evidence type="ECO:0000256" key="10">
    <source>
        <dbReference type="SAM" id="Phobius"/>
    </source>
</evidence>
<dbReference type="InterPro" id="IPR006260">
    <property type="entry name" value="TonB/TolA_C"/>
</dbReference>
<dbReference type="PANTHER" id="PTHR33446">
    <property type="entry name" value="PROTEIN TONB-RELATED"/>
    <property type="match status" value="1"/>
</dbReference>
<dbReference type="OrthoDB" id="1522859at2"/>
<keyword evidence="5" id="KW-0997">Cell inner membrane</keyword>
<evidence type="ECO:0000256" key="3">
    <source>
        <dbReference type="ARBA" id="ARBA00022448"/>
    </source>
</evidence>
<dbReference type="GO" id="GO:0031992">
    <property type="term" value="F:energy transducer activity"/>
    <property type="evidence" value="ECO:0007669"/>
    <property type="project" value="TreeGrafter"/>
</dbReference>
<evidence type="ECO:0000256" key="2">
    <source>
        <dbReference type="ARBA" id="ARBA00006555"/>
    </source>
</evidence>
<name>A0A3B0CE30_9FLAO</name>
<evidence type="ECO:0000256" key="9">
    <source>
        <dbReference type="ARBA" id="ARBA00023136"/>
    </source>
</evidence>
<sequence length="242" mass="27180">MRPKKNPKADLNKDSGLFFVIGLTIVLFLTWRALEYKTYETDDYVVEAMNVVDDIKENVPQTEQIKTPPPPPPPSAPEIIEVVEDTEEIEETVIESTEINQETVIDAVIEVDDVAVGEEEEEITVPFAVIENVPIFPGCENMSTNEERKACFQKKIQEHVIKQFKYPATAAELGIQGRVFVQFVIDTKGYITGVRTRGPDSNLEKEASRIIASLPQMTPGMQRGRAVKVPYSIPVNFVLRTN</sequence>
<keyword evidence="7" id="KW-0653">Protein transport</keyword>
<dbReference type="GO" id="GO:0098797">
    <property type="term" value="C:plasma membrane protein complex"/>
    <property type="evidence" value="ECO:0007669"/>
    <property type="project" value="TreeGrafter"/>
</dbReference>
<evidence type="ECO:0000256" key="1">
    <source>
        <dbReference type="ARBA" id="ARBA00004383"/>
    </source>
</evidence>
<feature type="transmembrane region" description="Helical" evidence="10">
    <location>
        <begin position="16"/>
        <end position="34"/>
    </location>
</feature>
<comment type="similarity">
    <text evidence="2">Belongs to the TonB family.</text>
</comment>
<keyword evidence="4" id="KW-1003">Cell membrane</keyword>
<keyword evidence="9 10" id="KW-0472">Membrane</keyword>
<comment type="caution">
    <text evidence="12">The sequence shown here is derived from an EMBL/GenBank/DDBJ whole genome shotgun (WGS) entry which is preliminary data.</text>
</comment>
<evidence type="ECO:0000256" key="5">
    <source>
        <dbReference type="ARBA" id="ARBA00022519"/>
    </source>
</evidence>
<dbReference type="Gene3D" id="3.30.1150.10">
    <property type="match status" value="1"/>
</dbReference>
<protein>
    <submittedName>
        <fullName evidence="12">Energy transducer TonB</fullName>
    </submittedName>
</protein>
<gene>
    <name evidence="12" type="ORF">D7Z94_05315</name>
</gene>
<evidence type="ECO:0000256" key="4">
    <source>
        <dbReference type="ARBA" id="ARBA00022475"/>
    </source>
</evidence>
<dbReference type="PROSITE" id="PS52015">
    <property type="entry name" value="TONB_CTD"/>
    <property type="match status" value="1"/>
</dbReference>
<keyword evidence="6 10" id="KW-0812">Transmembrane</keyword>
<dbReference type="InterPro" id="IPR051045">
    <property type="entry name" value="TonB-dependent_transducer"/>
</dbReference>
<proteinExistence type="inferred from homology"/>
<evidence type="ECO:0000313" key="13">
    <source>
        <dbReference type="Proteomes" id="UP000276603"/>
    </source>
</evidence>
<dbReference type="GO" id="GO:0055085">
    <property type="term" value="P:transmembrane transport"/>
    <property type="evidence" value="ECO:0007669"/>
    <property type="project" value="InterPro"/>
</dbReference>
<evidence type="ECO:0000256" key="6">
    <source>
        <dbReference type="ARBA" id="ARBA00022692"/>
    </source>
</evidence>
<dbReference type="AlphaFoldDB" id="A0A3B0CE30"/>
<dbReference type="SUPFAM" id="SSF74653">
    <property type="entry name" value="TolA/TonB C-terminal domain"/>
    <property type="match status" value="1"/>
</dbReference>
<keyword evidence="13" id="KW-1185">Reference proteome</keyword>
<dbReference type="PANTHER" id="PTHR33446:SF2">
    <property type="entry name" value="PROTEIN TONB"/>
    <property type="match status" value="1"/>
</dbReference>
<dbReference type="NCBIfam" id="TIGR01352">
    <property type="entry name" value="tonB_Cterm"/>
    <property type="match status" value="1"/>
</dbReference>
<accession>A0A3B0CE30</accession>
<keyword evidence="3" id="KW-0813">Transport</keyword>
<dbReference type="Proteomes" id="UP000276603">
    <property type="component" value="Unassembled WGS sequence"/>
</dbReference>
<dbReference type="RefSeq" id="WP_120710458.1">
    <property type="nucleotide sequence ID" value="NZ_RBCJ01000001.1"/>
</dbReference>
<comment type="subcellular location">
    <subcellularLocation>
        <location evidence="1">Cell inner membrane</location>
        <topology evidence="1">Single-pass membrane protein</topology>
        <orientation evidence="1">Periplasmic side</orientation>
    </subcellularLocation>
</comment>
<keyword evidence="8 10" id="KW-1133">Transmembrane helix</keyword>
<feature type="domain" description="TonB C-terminal" evidence="11">
    <location>
        <begin position="151"/>
        <end position="242"/>
    </location>
</feature>
<dbReference type="GO" id="GO:0015031">
    <property type="term" value="P:protein transport"/>
    <property type="evidence" value="ECO:0007669"/>
    <property type="project" value="UniProtKB-KW"/>
</dbReference>
<evidence type="ECO:0000256" key="8">
    <source>
        <dbReference type="ARBA" id="ARBA00022989"/>
    </source>
</evidence>
<evidence type="ECO:0000259" key="11">
    <source>
        <dbReference type="PROSITE" id="PS52015"/>
    </source>
</evidence>
<dbReference type="EMBL" id="RBCJ01000001">
    <property type="protein sequence ID" value="RKN83251.1"/>
    <property type="molecule type" value="Genomic_DNA"/>
</dbReference>
<evidence type="ECO:0000313" key="12">
    <source>
        <dbReference type="EMBL" id="RKN83251.1"/>
    </source>
</evidence>
<organism evidence="12 13">
    <name type="scientific">Ulvibacterium marinum</name>
    <dbReference type="NCBI Taxonomy" id="2419782"/>
    <lineage>
        <taxon>Bacteria</taxon>
        <taxon>Pseudomonadati</taxon>
        <taxon>Bacteroidota</taxon>
        <taxon>Flavobacteriia</taxon>
        <taxon>Flavobacteriales</taxon>
        <taxon>Flavobacteriaceae</taxon>
        <taxon>Ulvibacterium</taxon>
    </lineage>
</organism>
<reference evidence="12 13" key="1">
    <citation type="submission" date="2018-10" db="EMBL/GenBank/DDBJ databases">
        <title>Ulvibacterium marinum gen. nov., sp. nov., a novel marine bacterium of the family Flavobacteriaceae, isolated from a culture of the green alga Ulva prolifera.</title>
        <authorList>
            <person name="Zhang Z."/>
        </authorList>
    </citation>
    <scope>NUCLEOTIDE SEQUENCE [LARGE SCALE GENOMIC DNA]</scope>
    <source>
        <strain evidence="12 13">CCMM003</strain>
    </source>
</reference>
<dbReference type="InterPro" id="IPR037682">
    <property type="entry name" value="TonB_C"/>
</dbReference>
<evidence type="ECO:0000256" key="7">
    <source>
        <dbReference type="ARBA" id="ARBA00022927"/>
    </source>
</evidence>